<evidence type="ECO:0000256" key="2">
    <source>
        <dbReference type="ARBA" id="ARBA00007362"/>
    </source>
</evidence>
<feature type="transmembrane region" description="Helical" evidence="6">
    <location>
        <begin position="237"/>
        <end position="257"/>
    </location>
</feature>
<comment type="similarity">
    <text evidence="2">Belongs to the EamA transporter family.</text>
</comment>
<organism evidence="8 9">
    <name type="scientific">Bryocella elongata</name>
    <dbReference type="NCBI Taxonomy" id="863522"/>
    <lineage>
        <taxon>Bacteria</taxon>
        <taxon>Pseudomonadati</taxon>
        <taxon>Acidobacteriota</taxon>
        <taxon>Terriglobia</taxon>
        <taxon>Terriglobales</taxon>
        <taxon>Acidobacteriaceae</taxon>
        <taxon>Bryocella</taxon>
    </lineage>
</organism>
<feature type="domain" description="EamA" evidence="7">
    <location>
        <begin position="172"/>
        <end position="310"/>
    </location>
</feature>
<dbReference type="InterPro" id="IPR000620">
    <property type="entry name" value="EamA_dom"/>
</dbReference>
<feature type="domain" description="EamA" evidence="7">
    <location>
        <begin position="19"/>
        <end position="156"/>
    </location>
</feature>
<accession>A0A1H6C2W9</accession>
<feature type="transmembrane region" description="Helical" evidence="6">
    <location>
        <begin position="83"/>
        <end position="103"/>
    </location>
</feature>
<dbReference type="Proteomes" id="UP000236728">
    <property type="component" value="Unassembled WGS sequence"/>
</dbReference>
<sequence>MSTAVAAPPAQSKFVSWVLLFSCNLMWALQFTCIKLVQDQAGPLFTVWFPTAISVLVLYPFVRAERRANAAAGIEAPKATRGRLFAIYAMLCVLGVIPGQLFMTWGTRMSLATNAAVITLALPVTTAIFAVLFLKERMTGVRWASFALALVGVAMCSGLDVHGVKLNRDQLLGNLLVFAAILGSSFYNSYGKAALEHHSPLEMLFWTYVGLTLLMSPFVIALEGQSFRNIPHFTVSTWSGLALLMLFHTTLSMILFLKALKSIDAIQAALSNYLIAFFGVPIAAFWLHERIGLMAALGGVLVLGSTLVITVFEKPAPVESVLP</sequence>
<dbReference type="PANTHER" id="PTHR32322">
    <property type="entry name" value="INNER MEMBRANE TRANSPORTER"/>
    <property type="match status" value="1"/>
</dbReference>
<evidence type="ECO:0000256" key="1">
    <source>
        <dbReference type="ARBA" id="ARBA00004141"/>
    </source>
</evidence>
<feature type="transmembrane region" description="Helical" evidence="6">
    <location>
        <begin position="269"/>
        <end position="287"/>
    </location>
</feature>
<keyword evidence="5 6" id="KW-0472">Membrane</keyword>
<proteinExistence type="inferred from homology"/>
<dbReference type="Pfam" id="PF00892">
    <property type="entry name" value="EamA"/>
    <property type="match status" value="2"/>
</dbReference>
<keyword evidence="4 6" id="KW-1133">Transmembrane helix</keyword>
<gene>
    <name evidence="8" type="ORF">SAMN05421819_4213</name>
</gene>
<dbReference type="InterPro" id="IPR050638">
    <property type="entry name" value="AA-Vitamin_Transporters"/>
</dbReference>
<feature type="transmembrane region" description="Helical" evidence="6">
    <location>
        <begin position="293"/>
        <end position="312"/>
    </location>
</feature>
<evidence type="ECO:0000313" key="8">
    <source>
        <dbReference type="EMBL" id="SEG67314.1"/>
    </source>
</evidence>
<evidence type="ECO:0000256" key="6">
    <source>
        <dbReference type="SAM" id="Phobius"/>
    </source>
</evidence>
<evidence type="ECO:0000259" key="7">
    <source>
        <dbReference type="Pfam" id="PF00892"/>
    </source>
</evidence>
<name>A0A1H6C2W9_9BACT</name>
<dbReference type="EMBL" id="FNVA01000008">
    <property type="protein sequence ID" value="SEG67314.1"/>
    <property type="molecule type" value="Genomic_DNA"/>
</dbReference>
<dbReference type="InterPro" id="IPR037185">
    <property type="entry name" value="EmrE-like"/>
</dbReference>
<evidence type="ECO:0000256" key="5">
    <source>
        <dbReference type="ARBA" id="ARBA00023136"/>
    </source>
</evidence>
<comment type="subcellular location">
    <subcellularLocation>
        <location evidence="1">Membrane</location>
        <topology evidence="1">Multi-pass membrane protein</topology>
    </subcellularLocation>
</comment>
<keyword evidence="9" id="KW-1185">Reference proteome</keyword>
<dbReference type="RefSeq" id="WP_103935049.1">
    <property type="nucleotide sequence ID" value="NZ_FNVA01000008.1"/>
</dbReference>
<feature type="transmembrane region" description="Helical" evidence="6">
    <location>
        <begin position="146"/>
        <end position="165"/>
    </location>
</feature>
<dbReference type="GO" id="GO:0016020">
    <property type="term" value="C:membrane"/>
    <property type="evidence" value="ECO:0007669"/>
    <property type="project" value="UniProtKB-SubCell"/>
</dbReference>
<feature type="transmembrane region" description="Helical" evidence="6">
    <location>
        <begin position="203"/>
        <end position="222"/>
    </location>
</feature>
<feature type="transmembrane region" description="Helical" evidence="6">
    <location>
        <begin position="43"/>
        <end position="62"/>
    </location>
</feature>
<evidence type="ECO:0000256" key="3">
    <source>
        <dbReference type="ARBA" id="ARBA00022692"/>
    </source>
</evidence>
<dbReference type="OrthoDB" id="114780at2"/>
<dbReference type="AlphaFoldDB" id="A0A1H6C2W9"/>
<feature type="transmembrane region" description="Helical" evidence="6">
    <location>
        <begin position="171"/>
        <end position="191"/>
    </location>
</feature>
<dbReference type="PANTHER" id="PTHR32322:SF2">
    <property type="entry name" value="EAMA DOMAIN-CONTAINING PROTEIN"/>
    <property type="match status" value="1"/>
</dbReference>
<feature type="transmembrane region" description="Helical" evidence="6">
    <location>
        <begin position="14"/>
        <end position="37"/>
    </location>
</feature>
<reference evidence="8 9" key="1">
    <citation type="submission" date="2016-10" db="EMBL/GenBank/DDBJ databases">
        <authorList>
            <person name="de Groot N.N."/>
        </authorList>
    </citation>
    <scope>NUCLEOTIDE SEQUENCE [LARGE SCALE GENOMIC DNA]</scope>
    <source>
        <strain evidence="8 9">DSM 22489</strain>
    </source>
</reference>
<dbReference type="SUPFAM" id="SSF103481">
    <property type="entry name" value="Multidrug resistance efflux transporter EmrE"/>
    <property type="match status" value="2"/>
</dbReference>
<evidence type="ECO:0000313" key="9">
    <source>
        <dbReference type="Proteomes" id="UP000236728"/>
    </source>
</evidence>
<keyword evidence="3 6" id="KW-0812">Transmembrane</keyword>
<protein>
    <submittedName>
        <fullName evidence="8">Permease of the drug/metabolite transporter (DMT) superfamily</fullName>
    </submittedName>
</protein>
<evidence type="ECO:0000256" key="4">
    <source>
        <dbReference type="ARBA" id="ARBA00022989"/>
    </source>
</evidence>
<feature type="transmembrane region" description="Helical" evidence="6">
    <location>
        <begin position="115"/>
        <end position="134"/>
    </location>
</feature>